<accession>A0AAW8LK57</accession>
<dbReference type="RefSeq" id="WP_310077939.1">
    <property type="nucleotide sequence ID" value="NZ_JAVDSC010000012.1"/>
</dbReference>
<evidence type="ECO:0000313" key="1">
    <source>
        <dbReference type="EMBL" id="MDR6630428.1"/>
    </source>
</evidence>
<dbReference type="AlphaFoldDB" id="A0AAW8LK57"/>
<comment type="caution">
    <text evidence="1">The sequence shown here is derived from an EMBL/GenBank/DDBJ whole genome shotgun (WGS) entry which is preliminary data.</text>
</comment>
<sequence>MSKTEDLVFLASQSPEEISSNLIEKLIKPLIRQKQAHEGEALAAQICFNLIYALGKERVLMAGYDAIHELSGITTELEEECFGTEILPEPFEAVDLSGFTEMSYTRH</sequence>
<organism evidence="1 2">
    <name type="scientific">Acinetobacter lwoffii</name>
    <dbReference type="NCBI Taxonomy" id="28090"/>
    <lineage>
        <taxon>Bacteria</taxon>
        <taxon>Pseudomonadati</taxon>
        <taxon>Pseudomonadota</taxon>
        <taxon>Gammaproteobacteria</taxon>
        <taxon>Moraxellales</taxon>
        <taxon>Moraxellaceae</taxon>
        <taxon>Acinetobacter</taxon>
    </lineage>
</organism>
<reference evidence="1" key="1">
    <citation type="submission" date="2023-07" db="EMBL/GenBank/DDBJ databases">
        <title>Sorghum-associated microbial communities from plants grown in Nebraska, USA.</title>
        <authorList>
            <person name="Schachtman D."/>
        </authorList>
    </citation>
    <scope>NUCLEOTIDE SEQUENCE</scope>
    <source>
        <strain evidence="1">BE44</strain>
    </source>
</reference>
<dbReference type="Proteomes" id="UP001262767">
    <property type="component" value="Unassembled WGS sequence"/>
</dbReference>
<protein>
    <submittedName>
        <fullName evidence="1">Uncharacterized protein</fullName>
    </submittedName>
</protein>
<evidence type="ECO:0000313" key="2">
    <source>
        <dbReference type="Proteomes" id="UP001262767"/>
    </source>
</evidence>
<proteinExistence type="predicted"/>
<dbReference type="EMBL" id="JAVDSC010000012">
    <property type="protein sequence ID" value="MDR6630428.1"/>
    <property type="molecule type" value="Genomic_DNA"/>
</dbReference>
<name>A0AAW8LK57_ACILW</name>
<gene>
    <name evidence="1" type="ORF">J2X86_002483</name>
</gene>